<feature type="active site" description="Proton acceptor" evidence="7">
    <location>
        <position position="369"/>
    </location>
</feature>
<dbReference type="Gene3D" id="1.10.275.20">
    <property type="entry name" value="Choline/Carnitine o-acyltransferase"/>
    <property type="match status" value="1"/>
</dbReference>
<evidence type="ECO:0000256" key="8">
    <source>
        <dbReference type="RuleBase" id="RU003801"/>
    </source>
</evidence>
<dbReference type="Gene3D" id="3.30.559.10">
    <property type="entry name" value="Chloramphenicol acetyltransferase-like domain"/>
    <property type="match status" value="1"/>
</dbReference>
<dbReference type="FunFam" id="1.10.275.20:FF:000001">
    <property type="entry name" value="carnitine O-palmitoyltransferase 2, mitochondrial"/>
    <property type="match status" value="1"/>
</dbReference>
<dbReference type="PANTHER" id="PTHR22589">
    <property type="entry name" value="CARNITINE O-ACYLTRANSFERASE"/>
    <property type="match status" value="1"/>
</dbReference>
<sequence length="736" mass="82772">MQQVLSRARGIHAPYGRLFSSLNGYVQDTIIPTYHFQKSLLRLPIPKLEDSIQRYLLAVEPLVTPQAFHETKDAVFEFQHGVGKDLQQALITRDMANAHTSYINQWWLEMYLTDRQPLPINYNPQIQLKMDIVPAKNTPSQRATSLIASTVRIFRTLRDGKLEPDVFHTKPALSRTTCFQYICKFLPERVSFYGAAAFGAYPLDMSQYQHLFASTRVPRIGQDELQVATTLPKHVVVQRGTKFYTFDVLTQEGKAVADEEILANVEAILAQPLTTSTFNAPGMGLMTTMNRDTWANARQKLEASSAVNKASLEQIDSALFIVCLEHEAPVTPEETNRTFLIGDGSNRWFDKSFQLIIAANGVASVNFEHAWGDGVAILRYLNELYNDSIKYPVLKSRGQAKPRELPWDSSGETNKLLNEAKKAYDKWTSSLLVACAETPVTRAVGKQYNIGTDGLMQMTIQLAHYKLHQKFVATYESASTAAFKHGRTETVRSCTNEAVDFVCTMVDASASNTDKANALRVAVTKHGELTKNGVMGQGFDRHLFALRAMAELEGINVPKFYTLPAHQILNKIILSTSTLSSPALEGGSFGPVNEDCYGIGYGIEKEGSTFQLSSYRKDLPQLKELLVESITDLECLLADTTPKKIKRVDHRNQSIEAQQLLPRHSQENKTSVFWFPDAIYYTRRVIMYIIATDRGVASLQYLNIKTKTLTYLFSRNRQLRVLHFFLVDSTNIVGDM</sequence>
<evidence type="ECO:0000256" key="3">
    <source>
        <dbReference type="ARBA" id="ARBA00022679"/>
    </source>
</evidence>
<name>A0AAU9LAB5_9STRA</name>
<dbReference type="SUPFAM" id="SSF52777">
    <property type="entry name" value="CoA-dependent acyltransferases"/>
    <property type="match status" value="2"/>
</dbReference>
<evidence type="ECO:0000256" key="4">
    <source>
        <dbReference type="ARBA" id="ARBA00022832"/>
    </source>
</evidence>
<keyword evidence="6 8" id="KW-0012">Acyltransferase</keyword>
<dbReference type="Proteomes" id="UP001160483">
    <property type="component" value="Unassembled WGS sequence"/>
</dbReference>
<reference evidence="10" key="1">
    <citation type="submission" date="2021-11" db="EMBL/GenBank/DDBJ databases">
        <authorList>
            <person name="Islam A."/>
            <person name="Islam S."/>
            <person name="Flora M.S."/>
            <person name="Rahman M."/>
            <person name="Ziaur R.M."/>
            <person name="Epstein J.H."/>
            <person name="Hassan M."/>
            <person name="Klassen M."/>
            <person name="Woodard K."/>
            <person name="Webb A."/>
            <person name="Webby R.J."/>
            <person name="El Zowalaty M.E."/>
        </authorList>
    </citation>
    <scope>NUCLEOTIDE SEQUENCE</scope>
    <source>
        <strain evidence="10">Pbs3</strain>
    </source>
</reference>
<dbReference type="EMBL" id="CAKKTJ010000334">
    <property type="protein sequence ID" value="CAH0482450.1"/>
    <property type="molecule type" value="Genomic_DNA"/>
</dbReference>
<dbReference type="GO" id="GO:0004095">
    <property type="term" value="F:carnitine O-palmitoyltransferase activity"/>
    <property type="evidence" value="ECO:0007669"/>
    <property type="project" value="TreeGrafter"/>
</dbReference>
<dbReference type="InterPro" id="IPR042572">
    <property type="entry name" value="Carn_acyl_trans_N"/>
</dbReference>
<proteinExistence type="inferred from homology"/>
<feature type="domain" description="Choline/carnitine acyltransferase" evidence="9">
    <location>
        <begin position="43"/>
        <end position="617"/>
    </location>
</feature>
<dbReference type="Gene3D" id="1.20.1280.180">
    <property type="match status" value="1"/>
</dbReference>
<dbReference type="InterPro" id="IPR039551">
    <property type="entry name" value="Cho/carn_acyl_trans"/>
</dbReference>
<dbReference type="PANTHER" id="PTHR22589:SF16">
    <property type="entry name" value="CARNITINE O-PALMITOYLTRANSFERASE 2, MITOCHONDRIAL"/>
    <property type="match status" value="1"/>
</dbReference>
<dbReference type="InterPro" id="IPR000542">
    <property type="entry name" value="Carn_acyl_trans"/>
</dbReference>
<dbReference type="GO" id="GO:0006635">
    <property type="term" value="P:fatty acid beta-oxidation"/>
    <property type="evidence" value="ECO:0007669"/>
    <property type="project" value="TreeGrafter"/>
</dbReference>
<dbReference type="FunFam" id="3.30.559.10:FF:000030">
    <property type="entry name" value="Carnitine O-palmitoyltransferase 2"/>
    <property type="match status" value="1"/>
</dbReference>
<comment type="caution">
    <text evidence="10">The sequence shown here is derived from an EMBL/GenBank/DDBJ whole genome shotgun (WGS) entry which is preliminary data.</text>
</comment>
<evidence type="ECO:0000256" key="6">
    <source>
        <dbReference type="ARBA" id="ARBA00023315"/>
    </source>
</evidence>
<keyword evidence="5" id="KW-0443">Lipid metabolism</keyword>
<keyword evidence="4" id="KW-0276">Fatty acid metabolism</keyword>
<dbReference type="Gene3D" id="3.30.559.70">
    <property type="entry name" value="Choline/Carnitine o-acyltransferase, domain 2"/>
    <property type="match status" value="1"/>
</dbReference>
<evidence type="ECO:0000313" key="11">
    <source>
        <dbReference type="Proteomes" id="UP001160483"/>
    </source>
</evidence>
<protein>
    <recommendedName>
        <fullName evidence="9">Choline/carnitine acyltransferase domain-containing protein</fullName>
    </recommendedName>
</protein>
<comment type="similarity">
    <text evidence="1 8">Belongs to the carnitine/choline acetyltransferase family.</text>
</comment>
<dbReference type="Pfam" id="PF00755">
    <property type="entry name" value="Carn_acyltransf"/>
    <property type="match status" value="1"/>
</dbReference>
<evidence type="ECO:0000256" key="1">
    <source>
        <dbReference type="ARBA" id="ARBA00005232"/>
    </source>
</evidence>
<keyword evidence="3 8" id="KW-0808">Transferase</keyword>
<dbReference type="InterPro" id="IPR023213">
    <property type="entry name" value="CAT-like_dom_sf"/>
</dbReference>
<dbReference type="PROSITE" id="PS00440">
    <property type="entry name" value="ACYLTRANSF_C_2"/>
    <property type="match status" value="1"/>
</dbReference>
<evidence type="ECO:0000313" key="10">
    <source>
        <dbReference type="EMBL" id="CAH0482450.1"/>
    </source>
</evidence>
<accession>A0AAU9LAB5</accession>
<gene>
    <name evidence="10" type="ORF">PBS003_LOCUS9044</name>
</gene>
<evidence type="ECO:0000259" key="9">
    <source>
        <dbReference type="Pfam" id="PF00755"/>
    </source>
</evidence>
<evidence type="ECO:0000256" key="7">
    <source>
        <dbReference type="PIRSR" id="PIRSR600542-1"/>
    </source>
</evidence>
<evidence type="ECO:0000256" key="2">
    <source>
        <dbReference type="ARBA" id="ARBA00022448"/>
    </source>
</evidence>
<evidence type="ECO:0000256" key="5">
    <source>
        <dbReference type="ARBA" id="ARBA00023098"/>
    </source>
</evidence>
<dbReference type="GO" id="GO:0005739">
    <property type="term" value="C:mitochondrion"/>
    <property type="evidence" value="ECO:0007669"/>
    <property type="project" value="TreeGrafter"/>
</dbReference>
<organism evidence="10 11">
    <name type="scientific">Peronospora belbahrii</name>
    <dbReference type="NCBI Taxonomy" id="622444"/>
    <lineage>
        <taxon>Eukaryota</taxon>
        <taxon>Sar</taxon>
        <taxon>Stramenopiles</taxon>
        <taxon>Oomycota</taxon>
        <taxon>Peronosporomycetes</taxon>
        <taxon>Peronosporales</taxon>
        <taxon>Peronosporaceae</taxon>
        <taxon>Peronospora</taxon>
    </lineage>
</organism>
<dbReference type="InterPro" id="IPR042231">
    <property type="entry name" value="Cho/carn_acyl_trans_2"/>
</dbReference>
<keyword evidence="2" id="KW-0813">Transport</keyword>
<dbReference type="AlphaFoldDB" id="A0AAU9LAB5"/>